<name>A0A6J7PM34_9ZZZZ</name>
<dbReference type="EMBL" id="CAFABE010000011">
    <property type="protein sequence ID" value="CAB4820869.1"/>
    <property type="molecule type" value="Genomic_DNA"/>
</dbReference>
<organism evidence="3">
    <name type="scientific">freshwater metagenome</name>
    <dbReference type="NCBI Taxonomy" id="449393"/>
    <lineage>
        <taxon>unclassified sequences</taxon>
        <taxon>metagenomes</taxon>
        <taxon>ecological metagenomes</taxon>
    </lineage>
</organism>
<reference evidence="3" key="1">
    <citation type="submission" date="2020-05" db="EMBL/GenBank/DDBJ databases">
        <authorList>
            <person name="Chiriac C."/>
            <person name="Salcher M."/>
            <person name="Ghai R."/>
            <person name="Kavagutti S V."/>
        </authorList>
    </citation>
    <scope>NUCLEOTIDE SEQUENCE</scope>
</reference>
<dbReference type="AlphaFoldDB" id="A0A6J7PM34"/>
<dbReference type="Gene3D" id="3.40.50.1000">
    <property type="entry name" value="HAD superfamily/HAD-like"/>
    <property type="match status" value="1"/>
</dbReference>
<dbReference type="EMBL" id="CAFBLT010000001">
    <property type="protein sequence ID" value="CAB4874915.1"/>
    <property type="molecule type" value="Genomic_DNA"/>
</dbReference>
<protein>
    <submittedName>
        <fullName evidence="3">Unannotated protein</fullName>
    </submittedName>
</protein>
<sequence>MAENQKLVVCFDIDDTLLDNDQMEADLSEFLFETFGAKGRDRYHELFEATRSEFGYADFLGAAERFRMDDIHEPLAYDLSNWLLDYPFPTRLYPHALDAIASVKAFGTPIIVSDGDGVYQPHKIARSGLQEIFEKRVLIYIHKENEIADIERHYPSAHYVFVDDKIKILSSLKEQWGDRVTTVFVTQGHYANDAALRAQYPEADVTLEGVGDLRGIDLSQLA</sequence>
<gene>
    <name evidence="1" type="ORF">UFOPK3164_00404</name>
    <name evidence="2" type="ORF">UFOPK3427_01063</name>
    <name evidence="3" type="ORF">UFOPK4112_00023</name>
</gene>
<dbReference type="SUPFAM" id="SSF56784">
    <property type="entry name" value="HAD-like"/>
    <property type="match status" value="1"/>
</dbReference>
<proteinExistence type="predicted"/>
<evidence type="ECO:0000313" key="1">
    <source>
        <dbReference type="EMBL" id="CAB4820869.1"/>
    </source>
</evidence>
<dbReference type="Gene3D" id="1.10.286.50">
    <property type="match status" value="1"/>
</dbReference>
<dbReference type="EMBL" id="CAFBPM010000001">
    <property type="protein sequence ID" value="CAB5006061.1"/>
    <property type="molecule type" value="Genomic_DNA"/>
</dbReference>
<dbReference type="InterPro" id="IPR023214">
    <property type="entry name" value="HAD_sf"/>
</dbReference>
<evidence type="ECO:0000313" key="3">
    <source>
        <dbReference type="EMBL" id="CAB5006061.1"/>
    </source>
</evidence>
<evidence type="ECO:0000313" key="2">
    <source>
        <dbReference type="EMBL" id="CAB4874915.1"/>
    </source>
</evidence>
<dbReference type="InterPro" id="IPR036412">
    <property type="entry name" value="HAD-like_sf"/>
</dbReference>
<accession>A0A6J7PM34</accession>